<reference evidence="1 2" key="1">
    <citation type="submission" date="2019-09" db="EMBL/GenBank/DDBJ databases">
        <title>Genome sequence of Adhaeribacter sp. M2.</title>
        <authorList>
            <person name="Srinivasan S."/>
        </authorList>
    </citation>
    <scope>NUCLEOTIDE SEQUENCE [LARGE SCALE GENOMIC DNA]</scope>
    <source>
        <strain evidence="1 2">M2</strain>
    </source>
</reference>
<dbReference type="Gene3D" id="3.40.50.10600">
    <property type="entry name" value="SpoIIaa-like domains"/>
    <property type="match status" value="1"/>
</dbReference>
<dbReference type="Proteomes" id="UP000326570">
    <property type="component" value="Unassembled WGS sequence"/>
</dbReference>
<dbReference type="AlphaFoldDB" id="A0A5N1IYF4"/>
<protein>
    <recommendedName>
        <fullName evidence="3">STAS/SEC14 domain-containing protein</fullName>
    </recommendedName>
</protein>
<evidence type="ECO:0000313" key="2">
    <source>
        <dbReference type="Proteomes" id="UP000326570"/>
    </source>
</evidence>
<evidence type="ECO:0000313" key="1">
    <source>
        <dbReference type="EMBL" id="KAA9338937.1"/>
    </source>
</evidence>
<accession>A0A5N1IYF4</accession>
<evidence type="ECO:0008006" key="3">
    <source>
        <dbReference type="Google" id="ProtNLM"/>
    </source>
</evidence>
<name>A0A5N1IYF4_9BACT</name>
<keyword evidence="2" id="KW-1185">Reference proteome</keyword>
<dbReference type="InterPro" id="IPR038396">
    <property type="entry name" value="SpoIIAA-like_sf"/>
</dbReference>
<dbReference type="InterPro" id="IPR021866">
    <property type="entry name" value="SpoIIAA-like"/>
</dbReference>
<sequence>MPMIYQEFPFLKIEVEEKNATIIMTWKGTFTSAQYREATKACVAAVKQFKLKNWLADTRHIDEIKPEDQDWTNENVLFPISDAGMEKVAIVIPESVYNHLAISAIMVKGKSQFKFDSRYFVYKEEALEWFRKPRS</sequence>
<proteinExistence type="predicted"/>
<dbReference type="Pfam" id="PF11964">
    <property type="entry name" value="SpoIIAA-like"/>
    <property type="match status" value="1"/>
</dbReference>
<comment type="caution">
    <text evidence="1">The sequence shown here is derived from an EMBL/GenBank/DDBJ whole genome shotgun (WGS) entry which is preliminary data.</text>
</comment>
<dbReference type="EMBL" id="VTWT01000004">
    <property type="protein sequence ID" value="KAA9338937.1"/>
    <property type="molecule type" value="Genomic_DNA"/>
</dbReference>
<gene>
    <name evidence="1" type="ORF">F0P94_09100</name>
</gene>
<organism evidence="1 2">
    <name type="scientific">Adhaeribacter soli</name>
    <dbReference type="NCBI Taxonomy" id="2607655"/>
    <lineage>
        <taxon>Bacteria</taxon>
        <taxon>Pseudomonadati</taxon>
        <taxon>Bacteroidota</taxon>
        <taxon>Cytophagia</taxon>
        <taxon>Cytophagales</taxon>
        <taxon>Hymenobacteraceae</taxon>
        <taxon>Adhaeribacter</taxon>
    </lineage>
</organism>